<evidence type="ECO:0000313" key="3">
    <source>
        <dbReference type="Proteomes" id="UP000028504"/>
    </source>
</evidence>
<name>A0ABM5QMQ8_9CORY</name>
<evidence type="ECO:0000313" key="2">
    <source>
        <dbReference type="EMBL" id="AIG64112.1"/>
    </source>
</evidence>
<keyword evidence="1" id="KW-0812">Transmembrane</keyword>
<dbReference type="Proteomes" id="UP000028504">
    <property type="component" value="Chromosome"/>
</dbReference>
<evidence type="ECO:0000256" key="1">
    <source>
        <dbReference type="SAM" id="Phobius"/>
    </source>
</evidence>
<gene>
    <name evidence="2" type="ORF">CATYP_05120</name>
</gene>
<keyword evidence="1" id="KW-1133">Transmembrane helix</keyword>
<dbReference type="InterPro" id="IPR046498">
    <property type="entry name" value="Rv1476-like"/>
</dbReference>
<keyword evidence="1" id="KW-0472">Membrane</keyword>
<organism evidence="2 3">
    <name type="scientific">Corynebacterium atypicum</name>
    <dbReference type="NCBI Taxonomy" id="191610"/>
    <lineage>
        <taxon>Bacteria</taxon>
        <taxon>Bacillati</taxon>
        <taxon>Actinomycetota</taxon>
        <taxon>Actinomycetes</taxon>
        <taxon>Mycobacteriales</taxon>
        <taxon>Corynebacteriaceae</taxon>
        <taxon>Corynebacterium</taxon>
    </lineage>
</organism>
<sequence>MTALPAPEHLAQLLAEDGVAVSGAGEGDAAFESALQAAVAETGGEGGGLGLIVIDHTPDDLAHLRNIAEDVLAVRGADGPLASEVPATVIVRSPEGVAAASDSHPPAVVSQAATAMAVEPDYPASVAAFARSLDDAAVIPGPLAAGVGILLAAALALTAGCEARRAGRRK</sequence>
<reference evidence="2 3" key="1">
    <citation type="submission" date="2014-07" db="EMBL/GenBank/DDBJ databases">
        <title>Complete genome sequence of Corynebacterium atypicum DSM 44849: identifiction of the mycolic acid biosynthesis genes.</title>
        <authorList>
            <person name="Tippelt A."/>
            <person name="Mollmann S."/>
            <person name="Albersmeier A."/>
            <person name="Jaenicke S."/>
            <person name="Ruckert C."/>
            <person name="Tauch A."/>
        </authorList>
    </citation>
    <scope>NUCLEOTIDE SEQUENCE [LARGE SCALE GENOMIC DNA]</scope>
    <source>
        <strain evidence="2 3">R2070</strain>
    </source>
</reference>
<accession>A0ABM5QMQ8</accession>
<keyword evidence="3" id="KW-1185">Reference proteome</keyword>
<dbReference type="Pfam" id="PF20381">
    <property type="entry name" value="Rv1476"/>
    <property type="match status" value="1"/>
</dbReference>
<feature type="transmembrane region" description="Helical" evidence="1">
    <location>
        <begin position="141"/>
        <end position="161"/>
    </location>
</feature>
<proteinExistence type="predicted"/>
<protein>
    <submittedName>
        <fullName evidence="2">Uncharacterized protein</fullName>
    </submittedName>
</protein>
<dbReference type="RefSeq" id="WP_038605424.1">
    <property type="nucleotide sequence ID" value="NZ_CP008944.1"/>
</dbReference>
<dbReference type="EMBL" id="CP008944">
    <property type="protein sequence ID" value="AIG64112.1"/>
    <property type="molecule type" value="Genomic_DNA"/>
</dbReference>